<dbReference type="InterPro" id="IPR037181">
    <property type="entry name" value="SUFU_N"/>
</dbReference>
<evidence type="ECO:0000313" key="2">
    <source>
        <dbReference type="EMBL" id="KIQ36853.1"/>
    </source>
</evidence>
<dbReference type="InterPro" id="IPR020941">
    <property type="entry name" value="SUFU-like_domain"/>
</dbReference>
<feature type="domain" description="Suppressor of fused-like" evidence="1">
    <location>
        <begin position="50"/>
        <end position="219"/>
    </location>
</feature>
<dbReference type="SUPFAM" id="SSF103359">
    <property type="entry name" value="Suppressor of Fused, N-terminal domain"/>
    <property type="match status" value="1"/>
</dbReference>
<dbReference type="OrthoDB" id="8444466at2"/>
<protein>
    <recommendedName>
        <fullName evidence="1">Suppressor of fused-like domain-containing protein</fullName>
    </recommendedName>
</protein>
<proteinExistence type="predicted"/>
<dbReference type="Pfam" id="PF05076">
    <property type="entry name" value="SUFU"/>
    <property type="match status" value="1"/>
</dbReference>
<comment type="caution">
    <text evidence="2">The sequence shown here is derived from an EMBL/GenBank/DDBJ whole genome shotgun (WGS) entry which is preliminary data.</text>
</comment>
<gene>
    <name evidence="2" type="ORF">RT97_01575</name>
</gene>
<organism evidence="2 3">
    <name type="scientific">Variovorax paradoxus</name>
    <dbReference type="NCBI Taxonomy" id="34073"/>
    <lineage>
        <taxon>Bacteria</taxon>
        <taxon>Pseudomonadati</taxon>
        <taxon>Pseudomonadota</taxon>
        <taxon>Betaproteobacteria</taxon>
        <taxon>Burkholderiales</taxon>
        <taxon>Comamonadaceae</taxon>
        <taxon>Variovorax</taxon>
    </lineage>
</organism>
<evidence type="ECO:0000259" key="1">
    <source>
        <dbReference type="Pfam" id="PF05076"/>
    </source>
</evidence>
<name>A0A0D0M4K2_VARPD</name>
<accession>A0A0D0M4K2</accession>
<reference evidence="2 3" key="1">
    <citation type="submission" date="2014-12" db="EMBL/GenBank/DDBJ databases">
        <title>16Stimator: statistical estimation of ribosomal gene copy numbers from draft genome assemblies.</title>
        <authorList>
            <person name="Perisin M.A."/>
            <person name="Vetter M."/>
            <person name="Gilbert J.A."/>
            <person name="Bergelson J."/>
        </authorList>
    </citation>
    <scope>NUCLEOTIDE SEQUENCE [LARGE SCALE GENOMIC DNA]</scope>
    <source>
        <strain evidence="2 3">MEDvA23</strain>
    </source>
</reference>
<dbReference type="EMBL" id="JXQQ01000005">
    <property type="protein sequence ID" value="KIQ36853.1"/>
    <property type="molecule type" value="Genomic_DNA"/>
</dbReference>
<dbReference type="AlphaFoldDB" id="A0A0D0M4K2"/>
<evidence type="ECO:0000313" key="3">
    <source>
        <dbReference type="Proteomes" id="UP000032067"/>
    </source>
</evidence>
<sequence length="222" mass="24783">MPMSSLEEVWAYREETLYPQLFGEKRSGIYVLDFDVFKALGAEDIDPRWLHLGVFEFEPTPARNSWLYVTSGGSTPWETEPGEYDPEDYSWLGAELVIEVPSKPGNQWTIKLLRRLLAYNVLLAHGQFGDDKPLLDYGGRIPIGDVIREKGAIGLRNVVLAEPRHYPATAQLASGKFDFLHAVGITDSEKDWAKAHSSEALVRLLEVHGGFPVTDAGRKAVA</sequence>
<dbReference type="Proteomes" id="UP000032067">
    <property type="component" value="Unassembled WGS sequence"/>
</dbReference>